<keyword evidence="1" id="KW-1133">Transmembrane helix</keyword>
<keyword evidence="1" id="KW-0472">Membrane</keyword>
<dbReference type="AlphaFoldDB" id="A0AAD8XCY6"/>
<proteinExistence type="predicted"/>
<protein>
    <submittedName>
        <fullName evidence="2">Uncharacterized protein</fullName>
    </submittedName>
</protein>
<keyword evidence="3" id="KW-1185">Reference proteome</keyword>
<comment type="caution">
    <text evidence="2">The sequence shown here is derived from an EMBL/GenBank/DDBJ whole genome shotgun (WGS) entry which is preliminary data.</text>
</comment>
<evidence type="ECO:0000256" key="1">
    <source>
        <dbReference type="SAM" id="Phobius"/>
    </source>
</evidence>
<dbReference type="RefSeq" id="XP_060363204.1">
    <property type="nucleotide sequence ID" value="XM_060508614.1"/>
</dbReference>
<name>A0AAD8XCY6_GLOAC</name>
<keyword evidence="1" id="KW-0812">Transmembrane</keyword>
<dbReference type="Proteomes" id="UP001244207">
    <property type="component" value="Unassembled WGS sequence"/>
</dbReference>
<evidence type="ECO:0000313" key="3">
    <source>
        <dbReference type="Proteomes" id="UP001244207"/>
    </source>
</evidence>
<organism evidence="2 3">
    <name type="scientific">Glomerella acutata</name>
    <name type="common">Colletotrichum acutatum</name>
    <dbReference type="NCBI Taxonomy" id="27357"/>
    <lineage>
        <taxon>Eukaryota</taxon>
        <taxon>Fungi</taxon>
        <taxon>Dikarya</taxon>
        <taxon>Ascomycota</taxon>
        <taxon>Pezizomycotina</taxon>
        <taxon>Sordariomycetes</taxon>
        <taxon>Hypocreomycetidae</taxon>
        <taxon>Glomerellales</taxon>
        <taxon>Glomerellaceae</taxon>
        <taxon>Colletotrichum</taxon>
        <taxon>Colletotrichum acutatum species complex</taxon>
    </lineage>
</organism>
<dbReference type="EMBL" id="JAHMHS010000069">
    <property type="protein sequence ID" value="KAK1723149.1"/>
    <property type="molecule type" value="Genomic_DNA"/>
</dbReference>
<gene>
    <name evidence="2" type="ORF">BDZ83DRAFT_627166</name>
</gene>
<feature type="transmembrane region" description="Helical" evidence="1">
    <location>
        <begin position="62"/>
        <end position="81"/>
    </location>
</feature>
<feature type="transmembrane region" description="Helical" evidence="1">
    <location>
        <begin position="93"/>
        <end position="110"/>
    </location>
</feature>
<dbReference type="GeneID" id="85392513"/>
<reference evidence="2" key="1">
    <citation type="submission" date="2021-12" db="EMBL/GenBank/DDBJ databases">
        <title>Comparative genomics, transcriptomics and evolutionary studies reveal genomic signatures of adaptation to plant cell wall in hemibiotrophic fungi.</title>
        <authorList>
            <consortium name="DOE Joint Genome Institute"/>
            <person name="Baroncelli R."/>
            <person name="Diaz J.F."/>
            <person name="Benocci T."/>
            <person name="Peng M."/>
            <person name="Battaglia E."/>
            <person name="Haridas S."/>
            <person name="Andreopoulos W."/>
            <person name="Labutti K."/>
            <person name="Pangilinan J."/>
            <person name="Floch G.L."/>
            <person name="Makela M.R."/>
            <person name="Henrissat B."/>
            <person name="Grigoriev I.V."/>
            <person name="Crouch J.A."/>
            <person name="De Vries R.P."/>
            <person name="Sukno S.A."/>
            <person name="Thon M.R."/>
        </authorList>
    </citation>
    <scope>NUCLEOTIDE SEQUENCE</scope>
    <source>
        <strain evidence="2">CBS 112980</strain>
    </source>
</reference>
<sequence>MVANLVCSAMRKKGLMNESTLTTTVLQTCNCSCIRTSEGESQSTSHLLGEIELVLDWSVTRFAVVILTPVVLSLVIGLWFNSKDWTDRTTIQTAWSIASGFVLIVHLYGFDHAKPLELNTVAFLANGV</sequence>
<evidence type="ECO:0000313" key="2">
    <source>
        <dbReference type="EMBL" id="KAK1723149.1"/>
    </source>
</evidence>
<accession>A0AAD8XCY6</accession>